<name>A0A0F9M9M1_9ZZZZ</name>
<comment type="caution">
    <text evidence="2">The sequence shown here is derived from an EMBL/GenBank/DDBJ whole genome shotgun (WGS) entry which is preliminary data.</text>
</comment>
<gene>
    <name evidence="2" type="ORF">LCGC14_1100360</name>
</gene>
<proteinExistence type="predicted"/>
<protein>
    <submittedName>
        <fullName evidence="2">Uncharacterized protein</fullName>
    </submittedName>
</protein>
<organism evidence="2">
    <name type="scientific">marine sediment metagenome</name>
    <dbReference type="NCBI Taxonomy" id="412755"/>
    <lineage>
        <taxon>unclassified sequences</taxon>
        <taxon>metagenomes</taxon>
        <taxon>ecological metagenomes</taxon>
    </lineage>
</organism>
<feature type="compositionally biased region" description="Basic residues" evidence="1">
    <location>
        <begin position="1"/>
        <end position="17"/>
    </location>
</feature>
<evidence type="ECO:0000313" key="2">
    <source>
        <dbReference type="EMBL" id="KKN04150.1"/>
    </source>
</evidence>
<sequence>MKSHGGGRKKVSKKAVKKLKENAKKAPARQYGKAVMKDDPKKAGRKMGYADPGKTNLPAYKYKKKKPTSVASQRSTRKKMY</sequence>
<reference evidence="2" key="1">
    <citation type="journal article" date="2015" name="Nature">
        <title>Complex archaea that bridge the gap between prokaryotes and eukaryotes.</title>
        <authorList>
            <person name="Spang A."/>
            <person name="Saw J.H."/>
            <person name="Jorgensen S.L."/>
            <person name="Zaremba-Niedzwiedzka K."/>
            <person name="Martijn J."/>
            <person name="Lind A.E."/>
            <person name="van Eijk R."/>
            <person name="Schleper C."/>
            <person name="Guy L."/>
            <person name="Ettema T.J."/>
        </authorList>
    </citation>
    <scope>NUCLEOTIDE SEQUENCE</scope>
</reference>
<accession>A0A0F9M9M1</accession>
<dbReference type="AlphaFoldDB" id="A0A0F9M9M1"/>
<dbReference type="EMBL" id="LAZR01004952">
    <property type="protein sequence ID" value="KKN04150.1"/>
    <property type="molecule type" value="Genomic_DNA"/>
</dbReference>
<evidence type="ECO:0000256" key="1">
    <source>
        <dbReference type="SAM" id="MobiDB-lite"/>
    </source>
</evidence>
<feature type="region of interest" description="Disordered" evidence="1">
    <location>
        <begin position="1"/>
        <end position="81"/>
    </location>
</feature>